<dbReference type="PANTHER" id="PTHR11727:SF7">
    <property type="entry name" value="DIMETHYLADENOSINE TRANSFERASE-RELATED"/>
    <property type="match status" value="1"/>
</dbReference>
<reference evidence="7" key="1">
    <citation type="submission" date="2017-09" db="EMBL/GenBank/DDBJ databases">
        <title>Depth-based differentiation of microbial function through sediment-hosted aquifers and enrichment of novel symbionts in the deep terrestrial subsurface.</title>
        <authorList>
            <person name="Probst A.J."/>
            <person name="Ladd B."/>
            <person name="Jarett J.K."/>
            <person name="Geller-Mcgrath D.E."/>
            <person name="Sieber C.M.K."/>
            <person name="Emerson J.B."/>
            <person name="Anantharaman K."/>
            <person name="Thomas B.C."/>
            <person name="Malmstrom R."/>
            <person name="Stieglmeier M."/>
            <person name="Klingl A."/>
            <person name="Woyke T."/>
            <person name="Ryan C.M."/>
            <person name="Banfield J.F."/>
        </authorList>
    </citation>
    <scope>NUCLEOTIDE SEQUENCE [LARGE SCALE GENOMIC DNA]</scope>
</reference>
<keyword evidence="4 5" id="KW-0694">RNA-binding</keyword>
<evidence type="ECO:0000256" key="2">
    <source>
        <dbReference type="ARBA" id="ARBA00022679"/>
    </source>
</evidence>
<evidence type="ECO:0000313" key="6">
    <source>
        <dbReference type="EMBL" id="PIT96608.1"/>
    </source>
</evidence>
<evidence type="ECO:0000256" key="5">
    <source>
        <dbReference type="PROSITE-ProRule" id="PRU01026"/>
    </source>
</evidence>
<evidence type="ECO:0000256" key="3">
    <source>
        <dbReference type="ARBA" id="ARBA00022691"/>
    </source>
</evidence>
<dbReference type="Gene3D" id="3.40.50.150">
    <property type="entry name" value="Vaccinia Virus protein VP39"/>
    <property type="match status" value="1"/>
</dbReference>
<dbReference type="GO" id="GO:0003723">
    <property type="term" value="F:RNA binding"/>
    <property type="evidence" value="ECO:0007669"/>
    <property type="project" value="UniProtKB-UniRule"/>
</dbReference>
<keyword evidence="1 5" id="KW-0489">Methyltransferase</keyword>
<evidence type="ECO:0008006" key="8">
    <source>
        <dbReference type="Google" id="ProtNLM"/>
    </source>
</evidence>
<proteinExistence type="inferred from homology"/>
<dbReference type="EMBL" id="PFAA01000042">
    <property type="protein sequence ID" value="PIT96608.1"/>
    <property type="molecule type" value="Genomic_DNA"/>
</dbReference>
<sequence>MNKNINLISCDISHDLYFYITIIIMNFNLKQKKSLGQIFLTSQAIVNKIVVTADIKDDEIVLEAGPGKGILTQALLEK</sequence>
<accession>A0A2M6WUZ9</accession>
<dbReference type="GO" id="GO:0000179">
    <property type="term" value="F:rRNA (adenine-N6,N6-)-dimethyltransferase activity"/>
    <property type="evidence" value="ECO:0007669"/>
    <property type="project" value="UniProtKB-UniRule"/>
</dbReference>
<dbReference type="Proteomes" id="UP000230481">
    <property type="component" value="Unassembled WGS sequence"/>
</dbReference>
<feature type="binding site" evidence="5">
    <location>
        <position position="40"/>
    </location>
    <ligand>
        <name>S-adenosyl-L-methionine</name>
        <dbReference type="ChEBI" id="CHEBI:59789"/>
    </ligand>
</feature>
<organism evidence="6 7">
    <name type="scientific">Candidatus Campbellbacteria bacterium CG10_big_fil_rev_8_21_14_0_10_35_52</name>
    <dbReference type="NCBI Taxonomy" id="1974527"/>
    <lineage>
        <taxon>Bacteria</taxon>
        <taxon>Candidatus Campbelliibacteriota</taxon>
    </lineage>
</organism>
<dbReference type="AlphaFoldDB" id="A0A2M6WUZ9"/>
<feature type="binding site" evidence="5">
    <location>
        <position position="65"/>
    </location>
    <ligand>
        <name>S-adenosyl-L-methionine</name>
        <dbReference type="ChEBI" id="CHEBI:59789"/>
    </ligand>
</feature>
<evidence type="ECO:0000313" key="7">
    <source>
        <dbReference type="Proteomes" id="UP000230481"/>
    </source>
</evidence>
<dbReference type="SUPFAM" id="SSF53335">
    <property type="entry name" value="S-adenosyl-L-methionine-dependent methyltransferases"/>
    <property type="match status" value="1"/>
</dbReference>
<name>A0A2M6WUZ9_9BACT</name>
<dbReference type="InterPro" id="IPR001737">
    <property type="entry name" value="KsgA/Erm"/>
</dbReference>
<keyword evidence="3 5" id="KW-0949">S-adenosyl-L-methionine</keyword>
<comment type="caution">
    <text evidence="6">The sequence shown here is derived from an EMBL/GenBank/DDBJ whole genome shotgun (WGS) entry which is preliminary data.</text>
</comment>
<comment type="caution">
    <text evidence="5">Lacks conserved residue(s) required for the propagation of feature annotation.</text>
</comment>
<dbReference type="PANTHER" id="PTHR11727">
    <property type="entry name" value="DIMETHYLADENOSINE TRANSFERASE"/>
    <property type="match status" value="1"/>
</dbReference>
<feature type="non-terminal residue" evidence="6">
    <location>
        <position position="78"/>
    </location>
</feature>
<dbReference type="InterPro" id="IPR029063">
    <property type="entry name" value="SAM-dependent_MTases_sf"/>
</dbReference>
<dbReference type="Pfam" id="PF00398">
    <property type="entry name" value="RrnaAD"/>
    <property type="match status" value="1"/>
</dbReference>
<comment type="similarity">
    <text evidence="5">Belongs to the class I-like SAM-binding methyltransferase superfamily. rRNA adenine N(6)-methyltransferase family.</text>
</comment>
<dbReference type="PROSITE" id="PS51689">
    <property type="entry name" value="SAM_RNA_A_N6_MT"/>
    <property type="match status" value="1"/>
</dbReference>
<gene>
    <name evidence="6" type="ORF">COT82_02340</name>
</gene>
<protein>
    <recommendedName>
        <fullName evidence="8">Ribosomal RNA adenine methylase transferase N-terminal domain-containing protein</fullName>
    </recommendedName>
</protein>
<keyword evidence="2 5" id="KW-0808">Transferase</keyword>
<evidence type="ECO:0000256" key="4">
    <source>
        <dbReference type="ARBA" id="ARBA00022884"/>
    </source>
</evidence>
<evidence type="ECO:0000256" key="1">
    <source>
        <dbReference type="ARBA" id="ARBA00022603"/>
    </source>
</evidence>